<sequence>MDREKLIDQVKDEYARIASKESQQYFIQSTTDLTPEAYYEKLLSKAVDEINRGTFDDFHSGEEVVSAIANDKSWLSNWKPF</sequence>
<accession>A9KPB0</accession>
<dbReference type="AlphaFoldDB" id="A9KPB0"/>
<proteinExistence type="predicted"/>
<dbReference type="OrthoDB" id="1848320at2"/>
<dbReference type="Proteomes" id="UP000000370">
    <property type="component" value="Chromosome"/>
</dbReference>
<dbReference type="eggNOG" id="ENOG503401R">
    <property type="taxonomic scope" value="Bacteria"/>
</dbReference>
<reference evidence="2" key="1">
    <citation type="submission" date="2007-11" db="EMBL/GenBank/DDBJ databases">
        <title>Complete genome sequence of Clostridium phytofermentans ISDg.</title>
        <authorList>
            <person name="Leschine S.B."/>
            <person name="Warnick T.A."/>
            <person name="Blanchard J.L."/>
            <person name="Schnell D.J."/>
            <person name="Petit E.L."/>
            <person name="LaTouf W.G."/>
            <person name="Copeland A."/>
            <person name="Lucas S."/>
            <person name="Lapidus A."/>
            <person name="Barry K."/>
            <person name="Glavina del Rio T."/>
            <person name="Dalin E."/>
            <person name="Tice H."/>
            <person name="Pitluck S."/>
            <person name="Kiss H."/>
            <person name="Brettin T."/>
            <person name="Bruce D."/>
            <person name="Detter J.C."/>
            <person name="Han C."/>
            <person name="Kuske C."/>
            <person name="Schmutz J."/>
            <person name="Larimer F."/>
            <person name="Land M."/>
            <person name="Hauser L."/>
            <person name="Kyrpides N."/>
            <person name="Kim E.A."/>
            <person name="Richardson P."/>
        </authorList>
    </citation>
    <scope>NUCLEOTIDE SEQUENCE [LARGE SCALE GENOMIC DNA]</scope>
    <source>
        <strain evidence="2">ATCC 700394 / DSM 18823 / ISDg</strain>
    </source>
</reference>
<dbReference type="KEGG" id="cpy:Cphy_1397"/>
<gene>
    <name evidence="1" type="ordered locus">Cphy_1397</name>
</gene>
<dbReference type="RefSeq" id="WP_012199426.1">
    <property type="nucleotide sequence ID" value="NC_010001.1"/>
</dbReference>
<protein>
    <submittedName>
        <fullName evidence="1">Uncharacterized protein</fullName>
    </submittedName>
</protein>
<keyword evidence="2" id="KW-1185">Reference proteome</keyword>
<organism evidence="1 2">
    <name type="scientific">Lachnoclostridium phytofermentans (strain ATCC 700394 / DSM 18823 / ISDg)</name>
    <name type="common">Clostridium phytofermentans</name>
    <dbReference type="NCBI Taxonomy" id="357809"/>
    <lineage>
        <taxon>Bacteria</taxon>
        <taxon>Bacillati</taxon>
        <taxon>Bacillota</taxon>
        <taxon>Clostridia</taxon>
        <taxon>Lachnospirales</taxon>
        <taxon>Lachnospiraceae</taxon>
    </lineage>
</organism>
<dbReference type="HOGENOM" id="CLU_2599965_0_0_9"/>
<evidence type="ECO:0000313" key="2">
    <source>
        <dbReference type="Proteomes" id="UP000000370"/>
    </source>
</evidence>
<evidence type="ECO:0000313" key="1">
    <source>
        <dbReference type="EMBL" id="ABX41772.1"/>
    </source>
</evidence>
<dbReference type="EMBL" id="CP000885">
    <property type="protein sequence ID" value="ABX41772.1"/>
    <property type="molecule type" value="Genomic_DNA"/>
</dbReference>
<name>A9KPB0_LACP7</name>